<dbReference type="AlphaFoldDB" id="F8NLR9"/>
<dbReference type="GeneID" id="18817858"/>
<evidence type="ECO:0000256" key="2">
    <source>
        <dbReference type="SAM" id="Phobius"/>
    </source>
</evidence>
<evidence type="ECO:0000259" key="3">
    <source>
        <dbReference type="Pfam" id="PF20152"/>
    </source>
</evidence>
<feature type="transmembrane region" description="Helical" evidence="2">
    <location>
        <begin position="56"/>
        <end position="79"/>
    </location>
</feature>
<dbReference type="HOGENOM" id="CLU_134585_0_0_1"/>
<gene>
    <name evidence="4" type="ORF">SERLADRAFT_459258</name>
</gene>
<dbReference type="Pfam" id="PF20152">
    <property type="entry name" value="DUF6534"/>
    <property type="match status" value="1"/>
</dbReference>
<dbReference type="InterPro" id="IPR045339">
    <property type="entry name" value="DUF6534"/>
</dbReference>
<dbReference type="KEGG" id="sla:SERLADRAFT_459258"/>
<feature type="domain" description="DUF6534" evidence="3">
    <location>
        <begin position="5"/>
        <end position="111"/>
    </location>
</feature>
<feature type="compositionally biased region" description="Basic and acidic residues" evidence="1">
    <location>
        <begin position="136"/>
        <end position="148"/>
    </location>
</feature>
<evidence type="ECO:0000256" key="1">
    <source>
        <dbReference type="SAM" id="MobiDB-lite"/>
    </source>
</evidence>
<dbReference type="PANTHER" id="PTHR40465">
    <property type="entry name" value="CHROMOSOME 1, WHOLE GENOME SHOTGUN SEQUENCE"/>
    <property type="match status" value="1"/>
</dbReference>
<keyword evidence="2" id="KW-0472">Membrane</keyword>
<proteinExistence type="predicted"/>
<protein>
    <recommendedName>
        <fullName evidence="3">DUF6534 domain-containing protein</fullName>
    </recommendedName>
</protein>
<dbReference type="RefSeq" id="XP_007314820.1">
    <property type="nucleotide sequence ID" value="XM_007314758.1"/>
</dbReference>
<keyword evidence="2" id="KW-1133">Transmembrane helix</keyword>
<organism>
    <name type="scientific">Serpula lacrymans var. lacrymans (strain S7.9)</name>
    <name type="common">Dry rot fungus</name>
    <dbReference type="NCBI Taxonomy" id="578457"/>
    <lineage>
        <taxon>Eukaryota</taxon>
        <taxon>Fungi</taxon>
        <taxon>Dikarya</taxon>
        <taxon>Basidiomycota</taxon>
        <taxon>Agaricomycotina</taxon>
        <taxon>Agaricomycetes</taxon>
        <taxon>Agaricomycetidae</taxon>
        <taxon>Boletales</taxon>
        <taxon>Coniophorineae</taxon>
        <taxon>Serpulaceae</taxon>
        <taxon>Serpula</taxon>
    </lineage>
</organism>
<accession>F8NLR9</accession>
<sequence>MVMIAVGDLLIAGTMAYYLHRARSSVTRWLLTSSCYKHHLLTYDFSSKTDSLITKLLIYTVGTGALTSMVGFAALIMYLEERNTLYFLGVILVQVKVYTNSVLTSLNVRKYNARLLSYKPSDTFTLTAVGHSQSQRSEEYGRRGEEPSVPRGYILPMHHPFNPISPSLR</sequence>
<feature type="transmembrane region" description="Helical" evidence="2">
    <location>
        <begin position="85"/>
        <end position="106"/>
    </location>
</feature>
<name>F8NLR9_SERL9</name>
<dbReference type="EMBL" id="GL945430">
    <property type="protein sequence ID" value="EGO28621.1"/>
    <property type="molecule type" value="Genomic_DNA"/>
</dbReference>
<evidence type="ECO:0000313" key="4">
    <source>
        <dbReference type="EMBL" id="EGO28621.1"/>
    </source>
</evidence>
<dbReference type="OrthoDB" id="3270417at2759"/>
<keyword evidence="2" id="KW-0812">Transmembrane</keyword>
<dbReference type="PANTHER" id="PTHR40465:SF1">
    <property type="entry name" value="DUF6534 DOMAIN-CONTAINING PROTEIN"/>
    <property type="match status" value="1"/>
</dbReference>
<reference evidence="4" key="1">
    <citation type="submission" date="2011-04" db="EMBL/GenBank/DDBJ databases">
        <title>Evolution of plant cell wall degrading machinery underlies the functional diversity of forest fungi.</title>
        <authorList>
            <consortium name="US DOE Joint Genome Institute (JGI-PGF)"/>
            <person name="Eastwood D.C."/>
            <person name="Floudas D."/>
            <person name="Binder M."/>
            <person name="Majcherczyk A."/>
            <person name="Schneider P."/>
            <person name="Aerts A."/>
            <person name="Asiegbu F.O."/>
            <person name="Baker S.E."/>
            <person name="Barry K."/>
            <person name="Bendiksby M."/>
            <person name="Blumentritt M."/>
            <person name="Coutinho P.M."/>
            <person name="Cullen D."/>
            <person name="Cullen D."/>
            <person name="Gathman A."/>
            <person name="Goodell B."/>
            <person name="Henrissat B."/>
            <person name="Ihrmark K."/>
            <person name="Kauserud H."/>
            <person name="Kohler A."/>
            <person name="LaButti K."/>
            <person name="Lapidus A."/>
            <person name="Lavin J.L."/>
            <person name="Lee Y.-H."/>
            <person name="Lindquist E."/>
            <person name="Lilly W."/>
            <person name="Lucas S."/>
            <person name="Morin E."/>
            <person name="Murat C."/>
            <person name="Oguiza J.A."/>
            <person name="Park J."/>
            <person name="Pisabarro A.G."/>
            <person name="Riley R."/>
            <person name="Rosling A."/>
            <person name="Salamov A."/>
            <person name="Schmidt O."/>
            <person name="Schmutz J."/>
            <person name="Skrede I."/>
            <person name="Stenlid J."/>
            <person name="Wiebenga A."/>
            <person name="Xie X."/>
            <person name="Kues U."/>
            <person name="Hibbett D.S."/>
            <person name="Hoffmeister D."/>
            <person name="Hogberg N."/>
            <person name="Martin F."/>
            <person name="Grigoriev I.V."/>
            <person name="Watkinson S.C."/>
        </authorList>
    </citation>
    <scope>NUCLEOTIDE SEQUENCE</scope>
    <source>
        <strain evidence="4">S7.9</strain>
    </source>
</reference>
<dbReference type="Proteomes" id="UP000008064">
    <property type="component" value="Unassembled WGS sequence"/>
</dbReference>
<feature type="region of interest" description="Disordered" evidence="1">
    <location>
        <begin position="130"/>
        <end position="169"/>
    </location>
</feature>